<reference evidence="6 7" key="1">
    <citation type="submission" date="2013-09" db="EMBL/GenBank/DDBJ databases">
        <authorList>
            <consortium name="DOE Joint Genome Institute"/>
            <person name="Klenk H.-P."/>
            <person name="Huntemann M."/>
            <person name="Han J."/>
            <person name="Chen A."/>
            <person name="Kyrpides N."/>
            <person name="Mavromatis K."/>
            <person name="Markowitz V."/>
            <person name="Palaniappan K."/>
            <person name="Ivanova N."/>
            <person name="Schaumberg A."/>
            <person name="Pati A."/>
            <person name="Liolios K."/>
            <person name="Nordberg H.P."/>
            <person name="Cantor M.N."/>
            <person name="Hua S.X."/>
            <person name="Woyke T."/>
        </authorList>
    </citation>
    <scope>NUCLEOTIDE SEQUENCE [LARGE SCALE GENOMIC DNA]</scope>
    <source>
        <strain evidence="6 7">DSM 14336</strain>
    </source>
</reference>
<evidence type="ECO:0000256" key="5">
    <source>
        <dbReference type="RuleBase" id="RU004508"/>
    </source>
</evidence>
<proteinExistence type="inferred from homology"/>
<organism evidence="6 7">
    <name type="scientific">Leisingera methylohalidivorans DSM 14336</name>
    <dbReference type="NCBI Taxonomy" id="999552"/>
    <lineage>
        <taxon>Bacteria</taxon>
        <taxon>Pseudomonadati</taxon>
        <taxon>Pseudomonadota</taxon>
        <taxon>Alphaproteobacteria</taxon>
        <taxon>Rhodobacterales</taxon>
        <taxon>Roseobacteraceae</taxon>
        <taxon>Leisingera</taxon>
    </lineage>
</organism>
<dbReference type="Gene3D" id="3.90.1150.10">
    <property type="entry name" value="Aspartate Aminotransferase, domain 1"/>
    <property type="match status" value="1"/>
</dbReference>
<gene>
    <name evidence="6" type="ORF">METH_14400</name>
</gene>
<protein>
    <submittedName>
        <fullName evidence="6">Erythromycin biosynthesis sensory transduction protein eryC1</fullName>
    </submittedName>
</protein>
<dbReference type="SUPFAM" id="SSF53383">
    <property type="entry name" value="PLP-dependent transferases"/>
    <property type="match status" value="1"/>
</dbReference>
<comment type="similarity">
    <text evidence="2 5">Belongs to the DegT/DnrJ/EryC1 family.</text>
</comment>
<evidence type="ECO:0000256" key="1">
    <source>
        <dbReference type="ARBA" id="ARBA00022898"/>
    </source>
</evidence>
<dbReference type="PATRIC" id="fig|999552.6.peg.2882"/>
<dbReference type="KEGG" id="lmd:METH_14400"/>
<dbReference type="OrthoDB" id="9768668at2"/>
<dbReference type="InterPro" id="IPR015421">
    <property type="entry name" value="PyrdxlP-dep_Trfase_major"/>
</dbReference>
<dbReference type="CDD" id="cd00616">
    <property type="entry name" value="AHBA_syn"/>
    <property type="match status" value="1"/>
</dbReference>
<evidence type="ECO:0000313" key="6">
    <source>
        <dbReference type="EMBL" id="AHD01726.1"/>
    </source>
</evidence>
<dbReference type="GO" id="GO:0030170">
    <property type="term" value="F:pyridoxal phosphate binding"/>
    <property type="evidence" value="ECO:0007669"/>
    <property type="project" value="UniProtKB-ARBA"/>
</dbReference>
<dbReference type="InterPro" id="IPR000653">
    <property type="entry name" value="DegT/StrS_aminotransferase"/>
</dbReference>
<sequence length="365" mass="38862">MRVPFLDIAGAHAEIQDQLEAAVLRVARSGYFILGPEVEAFETGFARYTGAPHCLGTGNGLDALILALKAMDIGSGDEVIVPANTYIATWLAVSYCGAAIVPVEPLEATHNVDPDAVAAAITSRTKAIIPVHLYGQPADMDPLMELAGQHGLHLLEDAAQAHGAKYKGKRIGSFGEAACWSFYPGKNLGALGDGGGFTSTSPELAARVSMLRNYGSAVKYEHELAGQNSRLDPIQAAALQVKLQVLDAWNARRQAIAARYLEALSASGLVLPVVPQWASPVWHLFVARHPDRDAFRARLEAAGVSTVIHYPKPPHLQKAYTGLGYTKGAFPVSETLAAEVISLPIGPAQTVSQTEYVIEQVLKLA</sequence>
<dbReference type="PIRSF" id="PIRSF000390">
    <property type="entry name" value="PLP_StrS"/>
    <property type="match status" value="1"/>
</dbReference>
<feature type="modified residue" description="N6-(pyridoxal phosphate)lysine" evidence="4">
    <location>
        <position position="186"/>
    </location>
</feature>
<dbReference type="PANTHER" id="PTHR30244">
    <property type="entry name" value="TRANSAMINASE"/>
    <property type="match status" value="1"/>
</dbReference>
<dbReference type="HOGENOM" id="CLU_033332_6_0_5"/>
<dbReference type="STRING" id="999552.METH_14400"/>
<dbReference type="Pfam" id="PF01041">
    <property type="entry name" value="DegT_DnrJ_EryC1"/>
    <property type="match status" value="1"/>
</dbReference>
<dbReference type="AlphaFoldDB" id="V9VSJ8"/>
<evidence type="ECO:0000313" key="7">
    <source>
        <dbReference type="Proteomes" id="UP000018780"/>
    </source>
</evidence>
<evidence type="ECO:0000256" key="4">
    <source>
        <dbReference type="PIRSR" id="PIRSR000390-2"/>
    </source>
</evidence>
<dbReference type="PANTHER" id="PTHR30244:SF36">
    <property type="entry name" value="3-OXO-GLUCOSE-6-PHOSPHATE:GLUTAMATE AMINOTRANSFERASE"/>
    <property type="match status" value="1"/>
</dbReference>
<dbReference type="EMBL" id="CP006773">
    <property type="protein sequence ID" value="AHD01726.1"/>
    <property type="molecule type" value="Genomic_DNA"/>
</dbReference>
<dbReference type="RefSeq" id="WP_024091087.1">
    <property type="nucleotide sequence ID" value="NC_023135.1"/>
</dbReference>
<accession>V9VSJ8</accession>
<dbReference type="FunFam" id="3.40.640.10:FF:000089">
    <property type="entry name" value="Aminotransferase, DegT/DnrJ/EryC1/StrS family"/>
    <property type="match status" value="1"/>
</dbReference>
<dbReference type="InterPro" id="IPR015422">
    <property type="entry name" value="PyrdxlP-dep_Trfase_small"/>
</dbReference>
<keyword evidence="7" id="KW-1185">Reference proteome</keyword>
<feature type="active site" description="Proton acceptor" evidence="3">
    <location>
        <position position="186"/>
    </location>
</feature>
<dbReference type="Proteomes" id="UP000018780">
    <property type="component" value="Chromosome"/>
</dbReference>
<evidence type="ECO:0000256" key="3">
    <source>
        <dbReference type="PIRSR" id="PIRSR000390-1"/>
    </source>
</evidence>
<dbReference type="Gene3D" id="3.40.640.10">
    <property type="entry name" value="Type I PLP-dependent aspartate aminotransferase-like (Major domain)"/>
    <property type="match status" value="1"/>
</dbReference>
<evidence type="ECO:0000256" key="2">
    <source>
        <dbReference type="ARBA" id="ARBA00037999"/>
    </source>
</evidence>
<dbReference type="InterPro" id="IPR015424">
    <property type="entry name" value="PyrdxlP-dep_Trfase"/>
</dbReference>
<dbReference type="GO" id="GO:0000271">
    <property type="term" value="P:polysaccharide biosynthetic process"/>
    <property type="evidence" value="ECO:0007669"/>
    <property type="project" value="TreeGrafter"/>
</dbReference>
<dbReference type="GO" id="GO:0008483">
    <property type="term" value="F:transaminase activity"/>
    <property type="evidence" value="ECO:0007669"/>
    <property type="project" value="TreeGrafter"/>
</dbReference>
<keyword evidence="1 4" id="KW-0663">Pyridoxal phosphate</keyword>
<name>V9VSJ8_9RHOB</name>